<protein>
    <recommendedName>
        <fullName evidence="3">Multidrug transporter</fullName>
    </recommendedName>
</protein>
<evidence type="ECO:0000313" key="2">
    <source>
        <dbReference type="Proteomes" id="UP001157133"/>
    </source>
</evidence>
<accession>A0ABQ6H0K0</accession>
<dbReference type="Proteomes" id="UP001157133">
    <property type="component" value="Unassembled WGS sequence"/>
</dbReference>
<dbReference type="InterPro" id="IPR010836">
    <property type="entry name" value="SapC"/>
</dbReference>
<dbReference type="Pfam" id="PF07277">
    <property type="entry name" value="SapC"/>
    <property type="match status" value="1"/>
</dbReference>
<proteinExistence type="predicted"/>
<reference evidence="1 2" key="1">
    <citation type="submission" date="2023-03" db="EMBL/GenBank/DDBJ databases">
        <title>Draft genome sequence of Thalassotalea eurytherma JCM 18482T.</title>
        <authorList>
            <person name="Sawabe T."/>
        </authorList>
    </citation>
    <scope>NUCLEOTIDE SEQUENCE [LARGE SCALE GENOMIC DNA]</scope>
    <source>
        <strain evidence="1 2">JCM 18482</strain>
    </source>
</reference>
<name>A0ABQ6H0K0_9GAMM</name>
<dbReference type="RefSeq" id="WP_284207070.1">
    <property type="nucleotide sequence ID" value="NZ_BSSU01000005.1"/>
</dbReference>
<gene>
    <name evidence="1" type="ORF">theurythT_11830</name>
</gene>
<evidence type="ECO:0008006" key="3">
    <source>
        <dbReference type="Google" id="ProtNLM"/>
    </source>
</evidence>
<evidence type="ECO:0000313" key="1">
    <source>
        <dbReference type="EMBL" id="GLX81731.1"/>
    </source>
</evidence>
<dbReference type="EMBL" id="BSSU01000005">
    <property type="protein sequence ID" value="GLX81731.1"/>
    <property type="molecule type" value="Genomic_DNA"/>
</dbReference>
<comment type="caution">
    <text evidence="1">The sequence shown here is derived from an EMBL/GenBank/DDBJ whole genome shotgun (WGS) entry which is preliminary data.</text>
</comment>
<sequence>MENLAPLSPQNHSAFFLKEGVDFPAIKTKRNAAVMVSEFAVASTSYPLFFIKNTSTDQFDAIALMALDSHNVFYQQENAMNVAYMPQSLSLLPFQVVADPNNPNRIVPLLDTNSSLVSMQQEEQSMKLFNDDGSASQAVTAKQQAMRELYQHEITTIEFINQLTRLGLLKELDLEITFAAGEKTTIKGLFTVKEEGLSELSAQDKALFEERGYYPAIYAMLASLTQMNRMMQLHNHQQPANLIENMQFQLAQ</sequence>
<keyword evidence="2" id="KW-1185">Reference proteome</keyword>
<organism evidence="1 2">
    <name type="scientific">Thalassotalea eurytherma</name>
    <dbReference type="NCBI Taxonomy" id="1144278"/>
    <lineage>
        <taxon>Bacteria</taxon>
        <taxon>Pseudomonadati</taxon>
        <taxon>Pseudomonadota</taxon>
        <taxon>Gammaproteobacteria</taxon>
        <taxon>Alteromonadales</taxon>
        <taxon>Colwelliaceae</taxon>
        <taxon>Thalassotalea</taxon>
    </lineage>
</organism>